<sequence length="768" mass="84919">MPVDIIHWYGRSHASHQIETAKAKAAHYRTICLSVIGTVENPLYTAVMIKRPTLHYEIQEDRMTATEFSDKIDKMWEQKYGVYLVTATGTVKKPLFAACFKPMTDKPIVRYGILGTGDQMAGLNYHFWHDGYIPVSFDAYGNTFDTQLVAVWHKNTARVTWNVEAASRLRSPDDIQAMFNAITSQGGRPVEISAAPGNRFFELFLDSQVGGWVSRINLTPEAYEKEMTERINQGLIPISVSVQTELLLFTKYSVVFADSERSVARVPRVSVSHNAPKVEGIDNAMLRFIKDHAIRGASLAITQGPRLVYAAGYTYAEPGYPEHKETTLFRQASVSKTFVAAAIYRLIQLGTKLPDGSLFALDTTMQEVLKLKKPDGGEPADARFGNILVQDLLESCSSIDQDLIWHDLEAVTAFGAALPCNPWQLASYIAGKELGEKDPGSHTNVNYGNTDYFLLSLIIAKVSNSVNFEAALKELVLTPLKMTRVRGSRSIQSQQAADEARHHVVNVKPALKAGKYNEWEDMAKSMEVWYSKFSDARPLVPGHYGGLNYELMEGCGGLSAAVTDIARLVAAFSITDEKAVFSETTLETWCRNTFIASRIKSNPNPAASVHGYHGFDYGSLRNPAAPNEYLNNFVSGKGGWLPSHSTSFQFDAGGFGYIVSFNSTGQSDVKTDWLTDHAGVGAGLAPDSIYAISQAHDWKGIDLFPTYGMPSFVTSKFIKFPIGNIDFNKALSPHLELINIQKTESAAMTASMHVRNRKVNIPIISRKK</sequence>
<dbReference type="InterPro" id="IPR050491">
    <property type="entry name" value="AmpC-like"/>
</dbReference>
<dbReference type="PANTHER" id="PTHR46825">
    <property type="entry name" value="D-ALANYL-D-ALANINE-CARBOXYPEPTIDASE/ENDOPEPTIDASE AMPH"/>
    <property type="match status" value="1"/>
</dbReference>
<dbReference type="InterPro" id="IPR012338">
    <property type="entry name" value="Beta-lactam/transpept-like"/>
</dbReference>
<evidence type="ECO:0000313" key="2">
    <source>
        <dbReference type="EMBL" id="CAG5067552.1"/>
    </source>
</evidence>
<dbReference type="RefSeq" id="WP_215231718.1">
    <property type="nucleotide sequence ID" value="NZ_CAJRAU010000001.1"/>
</dbReference>
<accession>A0ABM8UJ75</accession>
<dbReference type="InterPro" id="IPR049511">
    <property type="entry name" value="PGH-like_rpt"/>
</dbReference>
<comment type="caution">
    <text evidence="2">The sequence shown here is derived from an EMBL/GenBank/DDBJ whole genome shotgun (WGS) entry which is preliminary data.</text>
</comment>
<dbReference type="EMBL" id="CAJRAU010000001">
    <property type="protein sequence ID" value="CAG5067552.1"/>
    <property type="molecule type" value="Genomic_DNA"/>
</dbReference>
<name>A0ABM8UJ75_9BACT</name>
<reference evidence="2 3" key="1">
    <citation type="submission" date="2021-04" db="EMBL/GenBank/DDBJ databases">
        <authorList>
            <person name="Rodrigo-Torres L."/>
            <person name="Arahal R. D."/>
            <person name="Lucena T."/>
        </authorList>
    </citation>
    <scope>NUCLEOTIDE SEQUENCE [LARGE SCALE GENOMIC DNA]</scope>
    <source>
        <strain evidence="2 3">CECT 9623</strain>
    </source>
</reference>
<dbReference type="Proteomes" id="UP000679725">
    <property type="component" value="Unassembled WGS sequence"/>
</dbReference>
<dbReference type="Pfam" id="PF00144">
    <property type="entry name" value="Beta-lactamase"/>
    <property type="match status" value="1"/>
</dbReference>
<dbReference type="SUPFAM" id="SSF56601">
    <property type="entry name" value="beta-lactamase/transpeptidase-like"/>
    <property type="match status" value="1"/>
</dbReference>
<evidence type="ECO:0000313" key="3">
    <source>
        <dbReference type="Proteomes" id="UP000679725"/>
    </source>
</evidence>
<dbReference type="PANTHER" id="PTHR46825:SF9">
    <property type="entry name" value="BETA-LACTAMASE-RELATED DOMAIN-CONTAINING PROTEIN"/>
    <property type="match status" value="1"/>
</dbReference>
<dbReference type="InterPro" id="IPR001466">
    <property type="entry name" value="Beta-lactam-related"/>
</dbReference>
<protein>
    <recommendedName>
        <fullName evidence="1">Beta-lactamase-related domain-containing protein</fullName>
    </recommendedName>
</protein>
<dbReference type="Pfam" id="PF17660">
    <property type="entry name" value="BTRD1"/>
    <property type="match status" value="3"/>
</dbReference>
<organism evidence="2 3">
    <name type="scientific">Dyadobacter linearis</name>
    <dbReference type="NCBI Taxonomy" id="2823330"/>
    <lineage>
        <taxon>Bacteria</taxon>
        <taxon>Pseudomonadati</taxon>
        <taxon>Bacteroidota</taxon>
        <taxon>Cytophagia</taxon>
        <taxon>Cytophagales</taxon>
        <taxon>Spirosomataceae</taxon>
        <taxon>Dyadobacter</taxon>
    </lineage>
</organism>
<feature type="domain" description="Beta-lactamase-related" evidence="1">
    <location>
        <begin position="283"/>
        <end position="646"/>
    </location>
</feature>
<dbReference type="Gene3D" id="3.40.710.10">
    <property type="entry name" value="DD-peptidase/beta-lactamase superfamily"/>
    <property type="match status" value="1"/>
</dbReference>
<evidence type="ECO:0000259" key="1">
    <source>
        <dbReference type="Pfam" id="PF00144"/>
    </source>
</evidence>
<proteinExistence type="predicted"/>
<gene>
    <name evidence="2" type="ORF">DYBT9623_00273</name>
</gene>
<keyword evidence="3" id="KW-1185">Reference proteome</keyword>